<evidence type="ECO:0000313" key="3">
    <source>
        <dbReference type="Proteomes" id="UP000248745"/>
    </source>
</evidence>
<gene>
    <name evidence="2" type="ORF">DN068_04645</name>
</gene>
<feature type="chain" id="PRO_5015992108" description="DUF3078 domain-containing protein" evidence="1">
    <location>
        <begin position="24"/>
        <end position="341"/>
    </location>
</feature>
<protein>
    <recommendedName>
        <fullName evidence="4">DUF3078 domain-containing protein</fullName>
    </recommendedName>
</protein>
<evidence type="ECO:0000313" key="2">
    <source>
        <dbReference type="EMBL" id="PZF74300.1"/>
    </source>
</evidence>
<dbReference type="Pfam" id="PF11276">
    <property type="entry name" value="DUF3078"/>
    <property type="match status" value="1"/>
</dbReference>
<dbReference type="OrthoDB" id="1495718at2"/>
<keyword evidence="3" id="KW-1185">Reference proteome</keyword>
<sequence length="341" mass="39131">MFIMKKFYALLLAVLMFAGYAKAQLGDVDKVKKSFEFTDKDTVAWVYGGTSQVGINQGLLHNWNAGGEVASLTVNAVFSGFLARIYHNQIWSNNLDMAYSLFYAYSNHFVPRKNDDRIDFTSKYGFKINPKKPFYLTTLFNFRSQFTKGYDYTLPEWEQKPLSDFFSPAYFTLAEGVEFRKGTNLSLFLSPISARFTVAKSQYTDIPGGAFGIERGKTSRFELGAYFSGRYMTDVTKAITFKTRLDLYCNYLAKDKTDPLTGRVTHDNPGNIDVLWDNLFSWKLNKYFAVVAGLTLIYDNDFPYNPTYVDDNGVTQDKNQPVDVGWLQLRQVFTFGFEYKF</sequence>
<feature type="signal peptide" evidence="1">
    <location>
        <begin position="1"/>
        <end position="23"/>
    </location>
</feature>
<name>A0A2W2APH2_9BACT</name>
<dbReference type="Proteomes" id="UP000248745">
    <property type="component" value="Unassembled WGS sequence"/>
</dbReference>
<dbReference type="EMBL" id="QKTW01000006">
    <property type="protein sequence ID" value="PZF74300.1"/>
    <property type="molecule type" value="Genomic_DNA"/>
</dbReference>
<comment type="caution">
    <text evidence="2">The sequence shown here is derived from an EMBL/GenBank/DDBJ whole genome shotgun (WGS) entry which is preliminary data.</text>
</comment>
<reference evidence="2 3" key="1">
    <citation type="submission" date="2018-06" db="EMBL/GenBank/DDBJ databases">
        <title>Mucibacter soli gen. nov., sp. nov., a new member of the family Chitinophagaceae producing mucin.</title>
        <authorList>
            <person name="Kim M.-K."/>
            <person name="Park S."/>
            <person name="Kim T.-S."/>
            <person name="Joung Y."/>
            <person name="Han J.-H."/>
            <person name="Kim S.B."/>
        </authorList>
    </citation>
    <scope>NUCLEOTIDE SEQUENCE [LARGE SCALE GENOMIC DNA]</scope>
    <source>
        <strain evidence="2 3">R1-15</strain>
    </source>
</reference>
<accession>A0A2W2APH2</accession>
<organism evidence="2 3">
    <name type="scientific">Taibaiella soli</name>
    <dbReference type="NCBI Taxonomy" id="1649169"/>
    <lineage>
        <taxon>Bacteria</taxon>
        <taxon>Pseudomonadati</taxon>
        <taxon>Bacteroidota</taxon>
        <taxon>Chitinophagia</taxon>
        <taxon>Chitinophagales</taxon>
        <taxon>Chitinophagaceae</taxon>
        <taxon>Taibaiella</taxon>
    </lineage>
</organism>
<dbReference type="AlphaFoldDB" id="A0A2W2APH2"/>
<proteinExistence type="predicted"/>
<keyword evidence="1" id="KW-0732">Signal</keyword>
<evidence type="ECO:0008006" key="4">
    <source>
        <dbReference type="Google" id="ProtNLM"/>
    </source>
</evidence>
<evidence type="ECO:0000256" key="1">
    <source>
        <dbReference type="SAM" id="SignalP"/>
    </source>
</evidence>
<dbReference type="InterPro" id="IPR021428">
    <property type="entry name" value="DUF3078"/>
</dbReference>